<dbReference type="PANTHER" id="PTHR30383">
    <property type="entry name" value="THIOESTERASE 1/PROTEASE 1/LYSOPHOSPHOLIPASE L1"/>
    <property type="match status" value="1"/>
</dbReference>
<dbReference type="GO" id="GO:0004622">
    <property type="term" value="F:phosphatidylcholine lysophospholipase activity"/>
    <property type="evidence" value="ECO:0007669"/>
    <property type="project" value="TreeGrafter"/>
</dbReference>
<feature type="domain" description="SGNH hydrolase-type esterase" evidence="1">
    <location>
        <begin position="31"/>
        <end position="203"/>
    </location>
</feature>
<dbReference type="Pfam" id="PF13472">
    <property type="entry name" value="Lipase_GDSL_2"/>
    <property type="match status" value="1"/>
</dbReference>
<evidence type="ECO:0000313" key="3">
    <source>
        <dbReference type="Proteomes" id="UP000032900"/>
    </source>
</evidence>
<dbReference type="Proteomes" id="UP000032900">
    <property type="component" value="Unassembled WGS sequence"/>
</dbReference>
<dbReference type="AlphaFoldDB" id="A0A0E9M088"/>
<sequence>MAFVLVTAACQQSHKGIVDVRQYNQPVKVACVGNSITFGAGIEHRDSLSYPAQLQRMLGENWEVQNFGVSARTLMSSGDLPYIQEPDYQSALDFDPDVVLIKLGTNDTKPHNWQHSSSFKEDYKKLIASFQALPSQPIVVLLKAVPAFPERWGISDSTIVHGLNPMVEELAQELHLPCIDLYTPMMGRDTLFPDQIHPNAEGAGIMAHTIYEALTGRTVE</sequence>
<dbReference type="EMBL" id="BAZW01000025">
    <property type="protein sequence ID" value="GAO30540.1"/>
    <property type="molecule type" value="Genomic_DNA"/>
</dbReference>
<evidence type="ECO:0000313" key="2">
    <source>
        <dbReference type="EMBL" id="GAO30540.1"/>
    </source>
</evidence>
<dbReference type="PANTHER" id="PTHR30383:SF5">
    <property type="entry name" value="SGNH HYDROLASE-TYPE ESTERASE DOMAIN-CONTAINING PROTEIN"/>
    <property type="match status" value="1"/>
</dbReference>
<dbReference type="InterPro" id="IPR036514">
    <property type="entry name" value="SGNH_hydro_sf"/>
</dbReference>
<name>A0A0E9M088_9BACT</name>
<dbReference type="InterPro" id="IPR051532">
    <property type="entry name" value="Ester_Hydrolysis_Enzymes"/>
</dbReference>
<reference evidence="2 3" key="1">
    <citation type="journal article" date="2015" name="Microbes Environ.">
        <title>Distribution and evolution of nitrogen fixation genes in the phylum bacteroidetes.</title>
        <authorList>
            <person name="Inoue J."/>
            <person name="Oshima K."/>
            <person name="Suda W."/>
            <person name="Sakamoto M."/>
            <person name="Iino T."/>
            <person name="Noda S."/>
            <person name="Hongoh Y."/>
            <person name="Hattori M."/>
            <person name="Ohkuma M."/>
        </authorList>
    </citation>
    <scope>NUCLEOTIDE SEQUENCE [LARGE SCALE GENOMIC DNA]</scope>
    <source>
        <strain evidence="2">JCM 15548</strain>
    </source>
</reference>
<dbReference type="SUPFAM" id="SSF52266">
    <property type="entry name" value="SGNH hydrolase"/>
    <property type="match status" value="1"/>
</dbReference>
<accession>A0A0E9M088</accession>
<dbReference type="Gene3D" id="3.40.50.1110">
    <property type="entry name" value="SGNH hydrolase"/>
    <property type="match status" value="1"/>
</dbReference>
<keyword evidence="3" id="KW-1185">Reference proteome</keyword>
<proteinExistence type="predicted"/>
<organism evidence="2 3">
    <name type="scientific">Geofilum rubicundum JCM 15548</name>
    <dbReference type="NCBI Taxonomy" id="1236989"/>
    <lineage>
        <taxon>Bacteria</taxon>
        <taxon>Pseudomonadati</taxon>
        <taxon>Bacteroidota</taxon>
        <taxon>Bacteroidia</taxon>
        <taxon>Marinilabiliales</taxon>
        <taxon>Marinilabiliaceae</taxon>
        <taxon>Geofilum</taxon>
    </lineage>
</organism>
<dbReference type="InterPro" id="IPR013830">
    <property type="entry name" value="SGNH_hydro"/>
</dbReference>
<evidence type="ECO:0000259" key="1">
    <source>
        <dbReference type="Pfam" id="PF13472"/>
    </source>
</evidence>
<dbReference type="STRING" id="1236989.JCM15548_12824"/>
<comment type="caution">
    <text evidence="2">The sequence shown here is derived from an EMBL/GenBank/DDBJ whole genome shotgun (WGS) entry which is preliminary data.</text>
</comment>
<protein>
    <submittedName>
        <fullName evidence="2">Sialic acid-specific 9-O-acetylesterase</fullName>
    </submittedName>
</protein>
<gene>
    <name evidence="2" type="ORF">JCM15548_12824</name>
</gene>